<feature type="transmembrane region" description="Helical" evidence="2">
    <location>
        <begin position="17"/>
        <end position="36"/>
    </location>
</feature>
<feature type="region of interest" description="Disordered" evidence="1">
    <location>
        <begin position="42"/>
        <end position="94"/>
    </location>
</feature>
<evidence type="ECO:0000256" key="1">
    <source>
        <dbReference type="SAM" id="MobiDB-lite"/>
    </source>
</evidence>
<evidence type="ECO:0000313" key="4">
    <source>
        <dbReference type="Proteomes" id="UP000315369"/>
    </source>
</evidence>
<keyword evidence="2" id="KW-1133">Transmembrane helix</keyword>
<dbReference type="Proteomes" id="UP000315369">
    <property type="component" value="Unassembled WGS sequence"/>
</dbReference>
<comment type="caution">
    <text evidence="3">The sequence shown here is derived from an EMBL/GenBank/DDBJ whole genome shotgun (WGS) entry which is preliminary data.</text>
</comment>
<dbReference type="AlphaFoldDB" id="A0A540WTJ9"/>
<organism evidence="3 4">
    <name type="scientific">Myxococcus llanfairpwllgwyngyllgogerychwyrndrobwllllantysiliogogogochensis</name>
    <dbReference type="NCBI Taxonomy" id="2590453"/>
    <lineage>
        <taxon>Bacteria</taxon>
        <taxon>Pseudomonadati</taxon>
        <taxon>Myxococcota</taxon>
        <taxon>Myxococcia</taxon>
        <taxon>Myxococcales</taxon>
        <taxon>Cystobacterineae</taxon>
        <taxon>Myxococcaceae</taxon>
        <taxon>Myxococcus</taxon>
    </lineage>
</organism>
<keyword evidence="2" id="KW-0812">Transmembrane</keyword>
<feature type="compositionally biased region" description="Basic and acidic residues" evidence="1">
    <location>
        <begin position="75"/>
        <end position="88"/>
    </location>
</feature>
<dbReference type="EMBL" id="VIFM01000171">
    <property type="protein sequence ID" value="TQF11764.1"/>
    <property type="molecule type" value="Genomic_DNA"/>
</dbReference>
<keyword evidence="2" id="KW-0472">Membrane</keyword>
<sequence>MTPNSPAPAPVSRPRRLGWVFLVMALAVGGLGWWSWSREAGEEEAPSEPPVLAEGQNREAGEAPPKSGLVGRGAALERRSSPGTEDMRVSVLSPEQRERLERRELWTARLERAKQTLESYVSATRYPPQSRSIREHPDQVVLAEPERTRPLSREHADVQLRLKQDRVFVVSDEAVHFFVSCEDSQRAPRPCQVLSASAHEAEHVQGAGGVPAVPVAFTDDGAAGDALAGDGIFTGRFQPSKQGFPLYSGTLRVDVRVRSDKAEGMAFLDILYTPSPPATFTGRVREALADGSLLLYLGIHVRKAGRYVVAGRIDNESGEPFAHVSFNEELKEGVQEVKLTVFGKLVLDEAPTFPLQLRDVEGFLLKESGDPDRELMTTMRGYVHTTKEYPATSFSPDEWQSEERSRNRNEFIRDVEEAQRQLDATLGEEKRP</sequence>
<dbReference type="NCBIfam" id="NF041940">
    <property type="entry name" value="choice_anch_X"/>
    <property type="match status" value="1"/>
</dbReference>
<name>A0A540WTJ9_9BACT</name>
<dbReference type="RefSeq" id="WP_141646497.1">
    <property type="nucleotide sequence ID" value="NZ_VIFM01000171.1"/>
</dbReference>
<accession>A0A540WTJ9</accession>
<feature type="compositionally biased region" description="Basic and acidic residues" evidence="1">
    <location>
        <begin position="401"/>
        <end position="413"/>
    </location>
</feature>
<gene>
    <name evidence="3" type="ORF">FJV41_32565</name>
</gene>
<protein>
    <submittedName>
        <fullName evidence="3">Uncharacterized protein</fullName>
    </submittedName>
</protein>
<dbReference type="OrthoDB" id="9149079at2"/>
<feature type="region of interest" description="Disordered" evidence="1">
    <location>
        <begin position="390"/>
        <end position="413"/>
    </location>
</feature>
<keyword evidence="4" id="KW-1185">Reference proteome</keyword>
<reference evidence="3 4" key="1">
    <citation type="submission" date="2019-06" db="EMBL/GenBank/DDBJ databases">
        <authorList>
            <person name="Livingstone P."/>
            <person name="Whitworth D."/>
        </authorList>
    </citation>
    <scope>NUCLEOTIDE SEQUENCE [LARGE SCALE GENOMIC DNA]</scope>
    <source>
        <strain evidence="3 4">AM401</strain>
    </source>
</reference>
<evidence type="ECO:0000313" key="3">
    <source>
        <dbReference type="EMBL" id="TQF11764.1"/>
    </source>
</evidence>
<proteinExistence type="predicted"/>
<evidence type="ECO:0000256" key="2">
    <source>
        <dbReference type="SAM" id="Phobius"/>
    </source>
</evidence>